<dbReference type="Proteomes" id="UP000036959">
    <property type="component" value="Unassembled WGS sequence"/>
</dbReference>
<dbReference type="Pfam" id="PF13578">
    <property type="entry name" value="Methyltransf_24"/>
    <property type="match status" value="1"/>
</dbReference>
<evidence type="ECO:0008006" key="3">
    <source>
        <dbReference type="Google" id="ProtNLM"/>
    </source>
</evidence>
<keyword evidence="2" id="KW-1185">Reference proteome</keyword>
<dbReference type="Gene3D" id="3.40.50.150">
    <property type="entry name" value="Vaccinia Virus protein VP39"/>
    <property type="match status" value="1"/>
</dbReference>
<dbReference type="OrthoDB" id="9799872at2"/>
<comment type="caution">
    <text evidence="1">The sequence shown here is derived from an EMBL/GenBank/DDBJ whole genome shotgun (WGS) entry which is preliminary data.</text>
</comment>
<dbReference type="SUPFAM" id="SSF53335">
    <property type="entry name" value="S-adenosyl-L-methionine-dependent methyltransferases"/>
    <property type="match status" value="1"/>
</dbReference>
<name>A0A0L0M9V6_9BURK</name>
<proteinExistence type="predicted"/>
<evidence type="ECO:0000313" key="2">
    <source>
        <dbReference type="Proteomes" id="UP000036959"/>
    </source>
</evidence>
<dbReference type="EMBL" id="LFJJ01000124">
    <property type="protein sequence ID" value="KND59492.1"/>
    <property type="molecule type" value="Genomic_DNA"/>
</dbReference>
<dbReference type="PATRIC" id="fig|242163.4.peg.917"/>
<dbReference type="RefSeq" id="WP_050454657.1">
    <property type="nucleotide sequence ID" value="NZ_LFJJ01000124.1"/>
</dbReference>
<accession>A0A0L0M9V6</accession>
<dbReference type="InterPro" id="IPR029063">
    <property type="entry name" value="SAM-dependent_MTases_sf"/>
</dbReference>
<evidence type="ECO:0000313" key="1">
    <source>
        <dbReference type="EMBL" id="KND59492.1"/>
    </source>
</evidence>
<organism evidence="1 2">
    <name type="scientific">Candidatus Burkholderia verschuerenii</name>
    <dbReference type="NCBI Taxonomy" id="242163"/>
    <lineage>
        <taxon>Bacteria</taxon>
        <taxon>Pseudomonadati</taxon>
        <taxon>Pseudomonadota</taxon>
        <taxon>Betaproteobacteria</taxon>
        <taxon>Burkholderiales</taxon>
        <taxon>Burkholderiaceae</taxon>
        <taxon>Burkholderia</taxon>
    </lineage>
</organism>
<dbReference type="AlphaFoldDB" id="A0A0L0M9V6"/>
<sequence length="226" mass="25499">MQHDARTNLLAMIDDPSISARIDAEWDSVSRDYEAAYAAMPIKFMERTELSFHPFVKLLGYLCLDVESLSGDVVEIGVWKGKSLAFMKRFAGEETKFIGIDPFELRGQEQEMAYFHQTLLPTSQLIKGYSQFAIATALGFSKQFKILHIDGGHMRAHVWSDFLLYERFVVPGGYIVFDDYGDVQYSPEVGPAVDEIQNAGLFADYDIIGQPPGYENSYVLKKRAVA</sequence>
<gene>
    <name evidence="1" type="ORF">BVER_01361c</name>
</gene>
<protein>
    <recommendedName>
        <fullName evidence="3">Methyltransferase</fullName>
    </recommendedName>
</protein>
<reference evidence="2" key="1">
    <citation type="submission" date="2015-06" db="EMBL/GenBank/DDBJ databases">
        <title>Comparative genomics of Burkholderia leaf nodule symbionts.</title>
        <authorList>
            <person name="Carlier A."/>
            <person name="Eberl L."/>
            <person name="Pinto-Carbo M."/>
        </authorList>
    </citation>
    <scope>NUCLEOTIDE SEQUENCE [LARGE SCALE GENOMIC DNA]</scope>
    <source>
        <strain evidence="2">UZHbot4</strain>
    </source>
</reference>